<evidence type="ECO:0000313" key="2">
    <source>
        <dbReference type="Proteomes" id="UP000005446"/>
    </source>
</evidence>
<keyword evidence="2" id="KW-1185">Reference proteome</keyword>
<accession>H0EH19</accession>
<dbReference type="OrthoDB" id="2341546at2759"/>
<dbReference type="InParanoid" id="H0EH19"/>
<comment type="caution">
    <text evidence="1">The sequence shown here is derived from an EMBL/GenBank/DDBJ whole genome shotgun (WGS) entry which is preliminary data.</text>
</comment>
<dbReference type="EMBL" id="AGUE01000032">
    <property type="protein sequence ID" value="EHL02160.1"/>
    <property type="molecule type" value="Genomic_DNA"/>
</dbReference>
<proteinExistence type="predicted"/>
<dbReference type="AlphaFoldDB" id="H0EH19"/>
<protein>
    <submittedName>
        <fullName evidence="1">Uncharacterized protein</fullName>
    </submittedName>
</protein>
<name>H0EH19_GLAL7</name>
<organism evidence="1 2">
    <name type="scientific">Glarea lozoyensis (strain ATCC 74030 / MF5533)</name>
    <dbReference type="NCBI Taxonomy" id="1104152"/>
    <lineage>
        <taxon>Eukaryota</taxon>
        <taxon>Fungi</taxon>
        <taxon>Dikarya</taxon>
        <taxon>Ascomycota</taxon>
        <taxon>Pezizomycotina</taxon>
        <taxon>Leotiomycetes</taxon>
        <taxon>Helotiales</taxon>
        <taxon>Helotiaceae</taxon>
        <taxon>Glarea</taxon>
    </lineage>
</organism>
<dbReference type="Proteomes" id="UP000005446">
    <property type="component" value="Unassembled WGS sequence"/>
</dbReference>
<gene>
    <name evidence="1" type="ORF">M7I_1753</name>
</gene>
<reference evidence="1 2" key="1">
    <citation type="journal article" date="2012" name="Eukaryot. Cell">
        <title>Genome sequence of the fungus Glarea lozoyensis: the first genome sequence of a species from the Helotiaceae family.</title>
        <authorList>
            <person name="Youssar L."/>
            <person name="Gruening B.A."/>
            <person name="Erxleben A."/>
            <person name="Guenther S."/>
            <person name="Huettel W."/>
        </authorList>
    </citation>
    <scope>NUCLEOTIDE SEQUENCE [LARGE SCALE GENOMIC DNA]</scope>
    <source>
        <strain evidence="2">ATCC 74030 / MF5533</strain>
    </source>
</reference>
<sequence>MATSNAEAVTPSNGLPSGMMTGMAYNESNYEVFDPLNWMLDGLVDFPYSYNAVQGLEANGMGQSTLKSNPNTSKLNVNLPNAPHSEIRLITNHV</sequence>
<dbReference type="HOGENOM" id="CLU_2386368_0_0_1"/>
<evidence type="ECO:0000313" key="1">
    <source>
        <dbReference type="EMBL" id="EHL02160.1"/>
    </source>
</evidence>